<keyword evidence="1" id="KW-1185">Reference proteome</keyword>
<accession>A0AAF3J549</accession>
<proteinExistence type="predicted"/>
<evidence type="ECO:0000313" key="1">
    <source>
        <dbReference type="Proteomes" id="UP000887575"/>
    </source>
</evidence>
<dbReference type="AlphaFoldDB" id="A0AAF3J549"/>
<protein>
    <submittedName>
        <fullName evidence="2">Uncharacterized protein</fullName>
    </submittedName>
</protein>
<reference evidence="2" key="1">
    <citation type="submission" date="2024-02" db="UniProtKB">
        <authorList>
            <consortium name="WormBaseParasite"/>
        </authorList>
    </citation>
    <scope>IDENTIFICATION</scope>
</reference>
<name>A0AAF3J549_9BILA</name>
<sequence length="135" mass="15645">MEATSTHAPWRYTCTFGHLDNLDTHHLKEHIAVTHLMRVKCRCLQCSLEVLTSDAMIHHRTWNIYRVALKALDKLKRFCDDAIQSEMKPLIVWLPAEVITSAKCFYISCLHKRTASAFVFSRSTTTTLIAYRLLH</sequence>
<dbReference type="Proteomes" id="UP000887575">
    <property type="component" value="Unassembled WGS sequence"/>
</dbReference>
<evidence type="ECO:0000313" key="2">
    <source>
        <dbReference type="WBParaSite" id="MBELARI_LOCUS16804"/>
    </source>
</evidence>
<organism evidence="1 2">
    <name type="scientific">Mesorhabditis belari</name>
    <dbReference type="NCBI Taxonomy" id="2138241"/>
    <lineage>
        <taxon>Eukaryota</taxon>
        <taxon>Metazoa</taxon>
        <taxon>Ecdysozoa</taxon>
        <taxon>Nematoda</taxon>
        <taxon>Chromadorea</taxon>
        <taxon>Rhabditida</taxon>
        <taxon>Rhabditina</taxon>
        <taxon>Rhabditomorpha</taxon>
        <taxon>Rhabditoidea</taxon>
        <taxon>Rhabditidae</taxon>
        <taxon>Mesorhabditinae</taxon>
        <taxon>Mesorhabditis</taxon>
    </lineage>
</organism>
<dbReference type="WBParaSite" id="MBELARI_LOCUS16804">
    <property type="protein sequence ID" value="MBELARI_LOCUS16804"/>
    <property type="gene ID" value="MBELARI_LOCUS16804"/>
</dbReference>